<sequence length="387" mass="44234">MGAEVTLESYFGDSENIVSLLSEEEQQAAEESFSVYYRPIEFYNILESRASDNPSFLKRCLHYKLKDKHKRRVQLSVSISRPLDDGPQTPSIFPLYVLLARPVPTPNGETQRSSCYRFKRACKWTASNGAQTAGSWQARFILPDINKLSTEFKSGSLAILLVHFADIINQTEIDLTEDHVVSRSNEGYCLMANSPIDFIHFSRENSPKISPGERAEFISNVSLKSCYMKLSSSDGEKRVSTILKLCILQQVPITITAEELGAKDLSPLDLHSYNNMSTDKLPEVLRQRTGEVSFNYKYYNNMLQRTEVTEDYTCPFCYLKCASYKVFAFEYKQMHSLWNLKKTNVNFHSHRAMRRKKSDRQNQNHEGPLVLESNMRGVPSAAANIRL</sequence>
<keyword evidence="2" id="KW-1185">Reference proteome</keyword>
<reference evidence="1 2" key="2">
    <citation type="journal article" date="2022" name="Mol. Ecol. Resour.">
        <title>The genomes of chicory, endive, great burdock and yacon provide insights into Asteraceae paleo-polyploidization history and plant inulin production.</title>
        <authorList>
            <person name="Fan W."/>
            <person name="Wang S."/>
            <person name="Wang H."/>
            <person name="Wang A."/>
            <person name="Jiang F."/>
            <person name="Liu H."/>
            <person name="Zhao H."/>
            <person name="Xu D."/>
            <person name="Zhang Y."/>
        </authorList>
    </citation>
    <scope>NUCLEOTIDE SEQUENCE [LARGE SCALE GENOMIC DNA]</scope>
    <source>
        <strain evidence="2">cv. Yunnan</strain>
        <tissue evidence="1">Leaves</tissue>
    </source>
</reference>
<accession>A0ACB9HY63</accession>
<proteinExistence type="predicted"/>
<gene>
    <name evidence="1" type="ORF">L1987_35367</name>
</gene>
<reference evidence="2" key="1">
    <citation type="journal article" date="2022" name="Mol. Ecol. Resour.">
        <title>The genomes of chicory, endive, great burdock and yacon provide insights into Asteraceae palaeo-polyploidization history and plant inulin production.</title>
        <authorList>
            <person name="Fan W."/>
            <person name="Wang S."/>
            <person name="Wang H."/>
            <person name="Wang A."/>
            <person name="Jiang F."/>
            <person name="Liu H."/>
            <person name="Zhao H."/>
            <person name="Xu D."/>
            <person name="Zhang Y."/>
        </authorList>
    </citation>
    <scope>NUCLEOTIDE SEQUENCE [LARGE SCALE GENOMIC DNA]</scope>
    <source>
        <strain evidence="2">cv. Yunnan</strain>
    </source>
</reference>
<comment type="caution">
    <text evidence="1">The sequence shown here is derived from an EMBL/GenBank/DDBJ whole genome shotgun (WGS) entry which is preliminary data.</text>
</comment>
<dbReference type="EMBL" id="CM042028">
    <property type="protein sequence ID" value="KAI3800060.1"/>
    <property type="molecule type" value="Genomic_DNA"/>
</dbReference>
<protein>
    <submittedName>
        <fullName evidence="1">Uncharacterized protein</fullName>
    </submittedName>
</protein>
<organism evidence="1 2">
    <name type="scientific">Smallanthus sonchifolius</name>
    <dbReference type="NCBI Taxonomy" id="185202"/>
    <lineage>
        <taxon>Eukaryota</taxon>
        <taxon>Viridiplantae</taxon>
        <taxon>Streptophyta</taxon>
        <taxon>Embryophyta</taxon>
        <taxon>Tracheophyta</taxon>
        <taxon>Spermatophyta</taxon>
        <taxon>Magnoliopsida</taxon>
        <taxon>eudicotyledons</taxon>
        <taxon>Gunneridae</taxon>
        <taxon>Pentapetalae</taxon>
        <taxon>asterids</taxon>
        <taxon>campanulids</taxon>
        <taxon>Asterales</taxon>
        <taxon>Asteraceae</taxon>
        <taxon>Asteroideae</taxon>
        <taxon>Heliantheae alliance</taxon>
        <taxon>Millerieae</taxon>
        <taxon>Smallanthus</taxon>
    </lineage>
</organism>
<name>A0ACB9HY63_9ASTR</name>
<evidence type="ECO:0000313" key="2">
    <source>
        <dbReference type="Proteomes" id="UP001056120"/>
    </source>
</evidence>
<evidence type="ECO:0000313" key="1">
    <source>
        <dbReference type="EMBL" id="KAI3800060.1"/>
    </source>
</evidence>
<dbReference type="Proteomes" id="UP001056120">
    <property type="component" value="Linkage Group LG11"/>
</dbReference>